<gene>
    <name evidence="2" type="ORF">S12H4_22057</name>
</gene>
<keyword evidence="1" id="KW-1133">Transmembrane helix</keyword>
<proteinExistence type="predicted"/>
<keyword evidence="1" id="KW-0472">Membrane</keyword>
<dbReference type="EMBL" id="BARW01011436">
    <property type="protein sequence ID" value="GAI73466.1"/>
    <property type="molecule type" value="Genomic_DNA"/>
</dbReference>
<organism evidence="2">
    <name type="scientific">marine sediment metagenome</name>
    <dbReference type="NCBI Taxonomy" id="412755"/>
    <lineage>
        <taxon>unclassified sequences</taxon>
        <taxon>metagenomes</taxon>
        <taxon>ecological metagenomes</taxon>
    </lineage>
</organism>
<name>X1S2W4_9ZZZZ</name>
<dbReference type="AlphaFoldDB" id="X1S2W4"/>
<evidence type="ECO:0000256" key="1">
    <source>
        <dbReference type="SAM" id="Phobius"/>
    </source>
</evidence>
<reference evidence="2" key="1">
    <citation type="journal article" date="2014" name="Front. Microbiol.">
        <title>High frequency of phylogenetically diverse reductive dehalogenase-homologous genes in deep subseafloor sedimentary metagenomes.</title>
        <authorList>
            <person name="Kawai M."/>
            <person name="Futagami T."/>
            <person name="Toyoda A."/>
            <person name="Takaki Y."/>
            <person name="Nishi S."/>
            <person name="Hori S."/>
            <person name="Arai W."/>
            <person name="Tsubouchi T."/>
            <person name="Morono Y."/>
            <person name="Uchiyama I."/>
            <person name="Ito T."/>
            <person name="Fujiyama A."/>
            <person name="Inagaki F."/>
            <person name="Takami H."/>
        </authorList>
    </citation>
    <scope>NUCLEOTIDE SEQUENCE</scope>
    <source>
        <strain evidence="2">Expedition CK06-06</strain>
    </source>
</reference>
<evidence type="ECO:0000313" key="2">
    <source>
        <dbReference type="EMBL" id="GAI73466.1"/>
    </source>
</evidence>
<protein>
    <submittedName>
        <fullName evidence="2">Uncharacterized protein</fullName>
    </submittedName>
</protein>
<keyword evidence="1" id="KW-0812">Transmembrane</keyword>
<dbReference type="Pfam" id="PF08309">
    <property type="entry name" value="LVIVD"/>
    <property type="match status" value="1"/>
</dbReference>
<comment type="caution">
    <text evidence="2">The sequence shown here is derived from an EMBL/GenBank/DDBJ whole genome shotgun (WGS) entry which is preliminary data.</text>
</comment>
<accession>X1S2W4</accession>
<dbReference type="InterPro" id="IPR013211">
    <property type="entry name" value="LVIVD"/>
</dbReference>
<feature type="non-terminal residue" evidence="2">
    <location>
        <position position="1"/>
    </location>
</feature>
<sequence length="59" mass="6612">DYAYVADYDWGLAVIDITDLGTEEEEEEEAPQAIFGYNILFLLGAIGISLAILVKKRFK</sequence>
<feature type="transmembrane region" description="Helical" evidence="1">
    <location>
        <begin position="34"/>
        <end position="54"/>
    </location>
</feature>